<dbReference type="EMBL" id="JAWCUI010000099">
    <property type="protein sequence ID" value="KAL1888144.1"/>
    <property type="molecule type" value="Genomic_DNA"/>
</dbReference>
<dbReference type="InterPro" id="IPR013785">
    <property type="entry name" value="Aldolase_TIM"/>
</dbReference>
<dbReference type="PANTHER" id="PTHR22893">
    <property type="entry name" value="NADH OXIDOREDUCTASE-RELATED"/>
    <property type="match status" value="1"/>
</dbReference>
<keyword evidence="1" id="KW-0285">Flavoprotein</keyword>
<evidence type="ECO:0000256" key="1">
    <source>
        <dbReference type="ARBA" id="ARBA00022630"/>
    </source>
</evidence>
<evidence type="ECO:0000313" key="3">
    <source>
        <dbReference type="EMBL" id="KAL1888144.1"/>
    </source>
</evidence>
<sequence>MTEQEIQECIADFASAAKNAVETGFDGADVHGANGYLIDQFLHDQCNKRTDQWGGSIENKSWFWFKVSKAVSAAIVSTALKDESVAIAFGRYFLSTPDLTLRLANSLPYNKDDRSTSYKDKSQGVYIDSPLTEEWKADVGVKEDK</sequence>
<dbReference type="InterPro" id="IPR045247">
    <property type="entry name" value="Oye-like"/>
</dbReference>
<dbReference type="Gene3D" id="3.20.20.70">
    <property type="entry name" value="Aldolase class I"/>
    <property type="match status" value="2"/>
</dbReference>
<gene>
    <name evidence="3" type="ORF">Sste5346_009754</name>
</gene>
<organism evidence="3 4">
    <name type="scientific">Sporothrix stenoceras</name>
    <dbReference type="NCBI Taxonomy" id="5173"/>
    <lineage>
        <taxon>Eukaryota</taxon>
        <taxon>Fungi</taxon>
        <taxon>Dikarya</taxon>
        <taxon>Ascomycota</taxon>
        <taxon>Pezizomycotina</taxon>
        <taxon>Sordariomycetes</taxon>
        <taxon>Sordariomycetidae</taxon>
        <taxon>Ophiostomatales</taxon>
        <taxon>Ophiostomataceae</taxon>
        <taxon>Sporothrix</taxon>
    </lineage>
</organism>
<comment type="caution">
    <text evidence="3">The sequence shown here is derived from an EMBL/GenBank/DDBJ whole genome shotgun (WGS) entry which is preliminary data.</text>
</comment>
<accession>A0ABR3YII9</accession>
<protein>
    <recommendedName>
        <fullName evidence="2">NADH:flavin oxidoreductase/NADH oxidase N-terminal domain-containing protein</fullName>
    </recommendedName>
</protein>
<dbReference type="Pfam" id="PF00724">
    <property type="entry name" value="Oxidored_FMN"/>
    <property type="match status" value="1"/>
</dbReference>
<dbReference type="SUPFAM" id="SSF51395">
    <property type="entry name" value="FMN-linked oxidoreductases"/>
    <property type="match status" value="1"/>
</dbReference>
<dbReference type="PANTHER" id="PTHR22893:SF91">
    <property type="entry name" value="NADPH DEHYDROGENASE 2-RELATED"/>
    <property type="match status" value="1"/>
</dbReference>
<keyword evidence="4" id="KW-1185">Reference proteome</keyword>
<dbReference type="InterPro" id="IPR001155">
    <property type="entry name" value="OxRdtase_FMN_N"/>
</dbReference>
<feature type="domain" description="NADH:flavin oxidoreductase/NADH oxidase N-terminal" evidence="2">
    <location>
        <begin position="1"/>
        <end position="76"/>
    </location>
</feature>
<evidence type="ECO:0000313" key="4">
    <source>
        <dbReference type="Proteomes" id="UP001583186"/>
    </source>
</evidence>
<reference evidence="3 4" key="1">
    <citation type="journal article" date="2024" name="IMA Fungus">
        <title>IMA Genome - F19 : A genome assembly and annotation guide to empower mycologists, including annotated draft genome sequences of Ceratocystis pirilliformis, Diaporthe australafricana, Fusarium ophioides, Paecilomyces lecythidis, and Sporothrix stenoceras.</title>
        <authorList>
            <person name="Aylward J."/>
            <person name="Wilson A.M."/>
            <person name="Visagie C.M."/>
            <person name="Spraker J."/>
            <person name="Barnes I."/>
            <person name="Buitendag C."/>
            <person name="Ceriani C."/>
            <person name="Del Mar Angel L."/>
            <person name="du Plessis D."/>
            <person name="Fuchs T."/>
            <person name="Gasser K."/>
            <person name="Kramer D."/>
            <person name="Li W."/>
            <person name="Munsamy K."/>
            <person name="Piso A."/>
            <person name="Price J.L."/>
            <person name="Sonnekus B."/>
            <person name="Thomas C."/>
            <person name="van der Nest A."/>
            <person name="van Dijk A."/>
            <person name="van Heerden A."/>
            <person name="van Vuuren N."/>
            <person name="Yilmaz N."/>
            <person name="Duong T.A."/>
            <person name="van der Merwe N.A."/>
            <person name="Wingfield M.J."/>
            <person name="Wingfield B.D."/>
        </authorList>
    </citation>
    <scope>NUCLEOTIDE SEQUENCE [LARGE SCALE GENOMIC DNA]</scope>
    <source>
        <strain evidence="3 4">CMW 5346</strain>
    </source>
</reference>
<evidence type="ECO:0000259" key="2">
    <source>
        <dbReference type="Pfam" id="PF00724"/>
    </source>
</evidence>
<dbReference type="Proteomes" id="UP001583186">
    <property type="component" value="Unassembled WGS sequence"/>
</dbReference>
<proteinExistence type="predicted"/>
<name>A0ABR3YII9_9PEZI</name>